<evidence type="ECO:0000256" key="1">
    <source>
        <dbReference type="ARBA" id="ARBA00022741"/>
    </source>
</evidence>
<dbReference type="InterPro" id="IPR003593">
    <property type="entry name" value="AAA+_ATPase"/>
</dbReference>
<protein>
    <submittedName>
        <fullName evidence="4">AAA family ATPase, putative</fullName>
    </submittedName>
</protein>
<dbReference type="EMBL" id="LN835296">
    <property type="protein sequence ID" value="CRG98471.1"/>
    <property type="molecule type" value="Genomic_DNA"/>
</dbReference>
<dbReference type="PANTHER" id="PTHR23077">
    <property type="entry name" value="AAA-FAMILY ATPASE"/>
    <property type="match status" value="1"/>
</dbReference>
<dbReference type="GO" id="GO:0034098">
    <property type="term" value="C:VCP-NPL4-UFD1 AAA ATPase complex"/>
    <property type="evidence" value="ECO:0007669"/>
    <property type="project" value="TreeGrafter"/>
</dbReference>
<proteinExistence type="predicted"/>
<dbReference type="InterPro" id="IPR027417">
    <property type="entry name" value="P-loop_NTPase"/>
</dbReference>
<dbReference type="AlphaFoldDB" id="A0A1J1H0H7"/>
<dbReference type="RefSeq" id="XP_028531481.1">
    <property type="nucleotide sequence ID" value="XM_028679211.1"/>
</dbReference>
<accession>A0A1J1H0H7</accession>
<dbReference type="InterPro" id="IPR003959">
    <property type="entry name" value="ATPase_AAA_core"/>
</dbReference>
<dbReference type="Proteomes" id="UP000220158">
    <property type="component" value="Chromosome 1"/>
</dbReference>
<dbReference type="PANTHER" id="PTHR23077:SF171">
    <property type="entry name" value="NUCLEAR VALOSIN-CONTAINING PROTEIN-LIKE"/>
    <property type="match status" value="1"/>
</dbReference>
<keyword evidence="2" id="KW-0067">ATP-binding</keyword>
<gene>
    <name evidence="4" type="ORF">PRELSG_0112100</name>
</gene>
<dbReference type="Pfam" id="PF00004">
    <property type="entry name" value="AAA"/>
    <property type="match status" value="1"/>
</dbReference>
<organism evidence="4 5">
    <name type="scientific">Plasmodium relictum</name>
    <dbReference type="NCBI Taxonomy" id="85471"/>
    <lineage>
        <taxon>Eukaryota</taxon>
        <taxon>Sar</taxon>
        <taxon>Alveolata</taxon>
        <taxon>Apicomplexa</taxon>
        <taxon>Aconoidasida</taxon>
        <taxon>Haemosporida</taxon>
        <taxon>Plasmodiidae</taxon>
        <taxon>Plasmodium</taxon>
        <taxon>Plasmodium (Haemamoeba)</taxon>
    </lineage>
</organism>
<sequence length="1132" mass="136395">MKNDELIENFCVYCNSNKSFSYFQKSLDPPKNLFKNEYEKLVNTKTIKYKWIKNLSYNECLQQVLKNLDECNLQFKGKCERKNNSLIYRNEQFHAYNKKFLNDEKYIKYAIFNNRKNKNSFKPKIFIDKILGIKNRYKIDSKNNFIKENNSKNKLKKDNHLKNDIIKENYSKNNFIEKETSSIYTKEKNFKNEFTKDSNLRNVIIKENNLKKDFVEEGNFQSNFVKEKNLSGNFIKSNKLKNIKLGKREKKKKKKDIFKYLFNIFKRRKYYKTIFKLWLDNFLKRNGILNKKLVKKLINYLIIKNSIIFDVELWNFFFCKNLINHFNVNLYFLIGKSGNKKEDFIRDLFHSFPFKYSNDDIFIIDIIQYENFPIVCDYRYIESMNFTNWEKIEKNNEIFNEMNNKNYEINRNYVLKCLNKTNFSFKICDSFKIKNKYLKLVNLEKIKNLNYINLYVNKPNKVNYKKLSVGTCLRNLNEINDNYVWNKISINNNSFDKNVALSSNLNNNLCNYNSIKEDVRSERILSIFSDSESVSSFDLYNLKNNEFNKNVFSENKEWKEYKKKLYVNKILYPYYYELVLKENTIINIKNRKEIQKIDKFNMNLEYILISFTKIALVKQLVWKKKIFRLLFFFLKNKKKKNLNKKILGLNLFNGGYSFLLIKNFDYINNFPIFKKNCIMFLFLKYIYIWKNMNLNAHIFIISSFVGNNNFNNSNNNDNIISLFNSYVNNFFVFIFPHFLHKKDRYELLTHLYRKNNLNYSKKHIKNISKITSSFNRENLMKLFQDEYRERIINLLKRNRITIKDKKFIKKLFQNINNNHFFSEALSFQNDSHIYVHSHEIELYKKKNFNTFCKKLREKTYGFGEIIGEDTLITRLKKEVIENFNIDKKKNKTSINFFDSVGILIHGNSGSGKTFISKKIIEECNCNSIIINCSNIFNKIMGESEKFLNEIFEFAKSKLQPCIILLDGIENICFKENITEVEKFAKRLKLCFYENIDKIHFEQKWKNNPCLILIIATTTSIDNIDDNLLMNHRIKYIYQTKDFHYWDNKDIYKLFGKCLKSNNIKSTDFLYSESFKTFISENILEKKKNLSPLYISNLCRDTLIHYLKRTIKGGEMKNEIIVEDFYKSLKMNY</sequence>
<dbReference type="GO" id="GO:0005524">
    <property type="term" value="F:ATP binding"/>
    <property type="evidence" value="ECO:0007669"/>
    <property type="project" value="UniProtKB-KW"/>
</dbReference>
<keyword evidence="1" id="KW-0547">Nucleotide-binding</keyword>
<feature type="domain" description="AAA+ ATPase" evidence="3">
    <location>
        <begin position="898"/>
        <end position="1043"/>
    </location>
</feature>
<evidence type="ECO:0000313" key="4">
    <source>
        <dbReference type="EMBL" id="CRG98471.1"/>
    </source>
</evidence>
<dbReference type="OrthoDB" id="377311at2759"/>
<evidence type="ECO:0000259" key="3">
    <source>
        <dbReference type="SMART" id="SM00382"/>
    </source>
</evidence>
<name>A0A1J1H0H7_PLARL</name>
<dbReference type="GO" id="GO:0097352">
    <property type="term" value="P:autophagosome maturation"/>
    <property type="evidence" value="ECO:0007669"/>
    <property type="project" value="TreeGrafter"/>
</dbReference>
<dbReference type="VEuPathDB" id="PlasmoDB:PRELSG_0112100"/>
<reference evidence="4 5" key="1">
    <citation type="submission" date="2015-04" db="EMBL/GenBank/DDBJ databases">
        <authorList>
            <consortium name="Pathogen Informatics"/>
        </authorList>
    </citation>
    <scope>NUCLEOTIDE SEQUENCE [LARGE SCALE GENOMIC DNA]</scope>
    <source>
        <strain evidence="4 5">SGS1</strain>
    </source>
</reference>
<dbReference type="GO" id="GO:0005634">
    <property type="term" value="C:nucleus"/>
    <property type="evidence" value="ECO:0007669"/>
    <property type="project" value="TreeGrafter"/>
</dbReference>
<dbReference type="GO" id="GO:0005829">
    <property type="term" value="C:cytosol"/>
    <property type="evidence" value="ECO:0007669"/>
    <property type="project" value="TreeGrafter"/>
</dbReference>
<dbReference type="KEGG" id="prel:PRELSG_0112100"/>
<dbReference type="GO" id="GO:0051228">
    <property type="term" value="P:mitotic spindle disassembly"/>
    <property type="evidence" value="ECO:0007669"/>
    <property type="project" value="TreeGrafter"/>
</dbReference>
<dbReference type="GeneID" id="39734371"/>
<dbReference type="GO" id="GO:0016887">
    <property type="term" value="F:ATP hydrolysis activity"/>
    <property type="evidence" value="ECO:0007669"/>
    <property type="project" value="InterPro"/>
</dbReference>
<evidence type="ECO:0000313" key="5">
    <source>
        <dbReference type="Proteomes" id="UP000220158"/>
    </source>
</evidence>
<dbReference type="Gene3D" id="3.40.50.300">
    <property type="entry name" value="P-loop containing nucleotide triphosphate hydrolases"/>
    <property type="match status" value="1"/>
</dbReference>
<dbReference type="SMART" id="SM00382">
    <property type="entry name" value="AAA"/>
    <property type="match status" value="1"/>
</dbReference>
<dbReference type="SUPFAM" id="SSF52540">
    <property type="entry name" value="P-loop containing nucleoside triphosphate hydrolases"/>
    <property type="match status" value="1"/>
</dbReference>
<evidence type="ECO:0000256" key="2">
    <source>
        <dbReference type="ARBA" id="ARBA00022840"/>
    </source>
</evidence>
<keyword evidence="5" id="KW-1185">Reference proteome</keyword>
<dbReference type="GO" id="GO:0030970">
    <property type="term" value="P:retrograde protein transport, ER to cytosol"/>
    <property type="evidence" value="ECO:0007669"/>
    <property type="project" value="TreeGrafter"/>
</dbReference>
<dbReference type="InterPro" id="IPR050168">
    <property type="entry name" value="AAA_ATPase_domain"/>
</dbReference>
<dbReference type="GO" id="GO:0031593">
    <property type="term" value="F:polyubiquitin modification-dependent protein binding"/>
    <property type="evidence" value="ECO:0007669"/>
    <property type="project" value="TreeGrafter"/>
</dbReference>